<evidence type="ECO:0000256" key="1">
    <source>
        <dbReference type="ARBA" id="ARBA00004141"/>
    </source>
</evidence>
<dbReference type="Pfam" id="PF13564">
    <property type="entry name" value="DoxX_2"/>
    <property type="match status" value="1"/>
</dbReference>
<reference evidence="6" key="1">
    <citation type="submission" date="2022-10" db="EMBL/GenBank/DDBJ databases">
        <title>The complete genomes of actinobacterial strains from the NBC collection.</title>
        <authorList>
            <person name="Joergensen T.S."/>
            <person name="Alvarez Arevalo M."/>
            <person name="Sterndorff E.B."/>
            <person name="Faurdal D."/>
            <person name="Vuksanovic O."/>
            <person name="Mourched A.-S."/>
            <person name="Charusanti P."/>
            <person name="Shaw S."/>
            <person name="Blin K."/>
            <person name="Weber T."/>
        </authorList>
    </citation>
    <scope>NUCLEOTIDE SEQUENCE</scope>
    <source>
        <strain evidence="6">NBC_01482</strain>
    </source>
</reference>
<dbReference type="EMBL" id="CP109441">
    <property type="protein sequence ID" value="WUV46056.1"/>
    <property type="molecule type" value="Genomic_DNA"/>
</dbReference>
<feature type="transmembrane region" description="Helical" evidence="5">
    <location>
        <begin position="101"/>
        <end position="120"/>
    </location>
</feature>
<dbReference type="InterPro" id="IPR032808">
    <property type="entry name" value="DoxX"/>
</dbReference>
<feature type="transmembrane region" description="Helical" evidence="5">
    <location>
        <begin position="72"/>
        <end position="89"/>
    </location>
</feature>
<evidence type="ECO:0000256" key="2">
    <source>
        <dbReference type="ARBA" id="ARBA00022692"/>
    </source>
</evidence>
<dbReference type="Proteomes" id="UP001432062">
    <property type="component" value="Chromosome"/>
</dbReference>
<name>A0ABZ1YVZ8_9NOCA</name>
<organism evidence="6 7">
    <name type="scientific">Nocardia vinacea</name>
    <dbReference type="NCBI Taxonomy" id="96468"/>
    <lineage>
        <taxon>Bacteria</taxon>
        <taxon>Bacillati</taxon>
        <taxon>Actinomycetota</taxon>
        <taxon>Actinomycetes</taxon>
        <taxon>Mycobacteriales</taxon>
        <taxon>Nocardiaceae</taxon>
        <taxon>Nocardia</taxon>
    </lineage>
</organism>
<dbReference type="RefSeq" id="WP_329409625.1">
    <property type="nucleotide sequence ID" value="NZ_CP109441.1"/>
</dbReference>
<evidence type="ECO:0000256" key="3">
    <source>
        <dbReference type="ARBA" id="ARBA00022989"/>
    </source>
</evidence>
<evidence type="ECO:0000256" key="4">
    <source>
        <dbReference type="ARBA" id="ARBA00023136"/>
    </source>
</evidence>
<keyword evidence="7" id="KW-1185">Reference proteome</keyword>
<keyword evidence="4 5" id="KW-0472">Membrane</keyword>
<evidence type="ECO:0000313" key="7">
    <source>
        <dbReference type="Proteomes" id="UP001432062"/>
    </source>
</evidence>
<keyword evidence="2 5" id="KW-0812">Transmembrane</keyword>
<sequence length="122" mass="12849">MNIALWIGQIVLAVVFTASGIAKSTQSKEKLVEMGQTGVAVYPKTVVRLTAYAELLGVIGIIVPWWTGIAPVLTPLAAVGFAVVMIGGISSHIRLREPRNIAITTTILIIAVLVAIGRFAGL</sequence>
<proteinExistence type="predicted"/>
<feature type="transmembrane region" description="Helical" evidence="5">
    <location>
        <begin position="6"/>
        <end position="25"/>
    </location>
</feature>
<evidence type="ECO:0000256" key="5">
    <source>
        <dbReference type="SAM" id="Phobius"/>
    </source>
</evidence>
<keyword evidence="3 5" id="KW-1133">Transmembrane helix</keyword>
<feature type="transmembrane region" description="Helical" evidence="5">
    <location>
        <begin position="46"/>
        <end position="66"/>
    </location>
</feature>
<evidence type="ECO:0000313" key="6">
    <source>
        <dbReference type="EMBL" id="WUV46056.1"/>
    </source>
</evidence>
<gene>
    <name evidence="6" type="ORF">OG563_44480</name>
</gene>
<protein>
    <submittedName>
        <fullName evidence="6">DoxX family protein</fullName>
    </submittedName>
</protein>
<comment type="subcellular location">
    <subcellularLocation>
        <location evidence="1">Membrane</location>
        <topology evidence="1">Multi-pass membrane protein</topology>
    </subcellularLocation>
</comment>
<accession>A0ABZ1YVZ8</accession>